<reference evidence="5 6" key="1">
    <citation type="journal article" date="2016" name="Nat. Commun.">
        <title>Thousands of microbial genomes shed light on interconnected biogeochemical processes in an aquifer system.</title>
        <authorList>
            <person name="Anantharaman K."/>
            <person name="Brown C.T."/>
            <person name="Hug L.A."/>
            <person name="Sharon I."/>
            <person name="Castelle C.J."/>
            <person name="Probst A.J."/>
            <person name="Thomas B.C."/>
            <person name="Singh A."/>
            <person name="Wilkins M.J."/>
            <person name="Karaoz U."/>
            <person name="Brodie E.L."/>
            <person name="Williams K.H."/>
            <person name="Hubbard S.S."/>
            <person name="Banfield J.F."/>
        </authorList>
    </citation>
    <scope>NUCLEOTIDE SEQUENCE [LARGE SCALE GENOMIC DNA]</scope>
</reference>
<dbReference type="SUPFAM" id="SSF52540">
    <property type="entry name" value="P-loop containing nucleoside triphosphate hydrolases"/>
    <property type="match status" value="1"/>
</dbReference>
<dbReference type="Gene3D" id="3.40.50.300">
    <property type="entry name" value="P-loop containing nucleotide triphosphate hydrolases"/>
    <property type="match status" value="1"/>
</dbReference>
<dbReference type="GO" id="GO:0022857">
    <property type="term" value="F:transmembrane transporter activity"/>
    <property type="evidence" value="ECO:0007669"/>
    <property type="project" value="TreeGrafter"/>
</dbReference>
<evidence type="ECO:0000256" key="2">
    <source>
        <dbReference type="ARBA" id="ARBA00022741"/>
    </source>
</evidence>
<comment type="similarity">
    <text evidence="1">Belongs to the ABC transporter superfamily.</text>
</comment>
<evidence type="ECO:0000313" key="6">
    <source>
        <dbReference type="Proteomes" id="UP000176682"/>
    </source>
</evidence>
<gene>
    <name evidence="5" type="ORF">A2368_00620</name>
</gene>
<evidence type="ECO:0000256" key="1">
    <source>
        <dbReference type="ARBA" id="ARBA00005417"/>
    </source>
</evidence>
<protein>
    <recommendedName>
        <fullName evidence="4">ABC transporter domain-containing protein</fullName>
    </recommendedName>
</protein>
<dbReference type="Pfam" id="PF00005">
    <property type="entry name" value="ABC_tran"/>
    <property type="match status" value="1"/>
</dbReference>
<dbReference type="InterPro" id="IPR003593">
    <property type="entry name" value="AAA+_ATPase"/>
</dbReference>
<dbReference type="GO" id="GO:0016887">
    <property type="term" value="F:ATP hydrolysis activity"/>
    <property type="evidence" value="ECO:0007669"/>
    <property type="project" value="InterPro"/>
</dbReference>
<keyword evidence="3" id="KW-0067">ATP-binding</keyword>
<dbReference type="Proteomes" id="UP000176682">
    <property type="component" value="Unassembled WGS sequence"/>
</dbReference>
<dbReference type="PROSITE" id="PS50893">
    <property type="entry name" value="ABC_TRANSPORTER_2"/>
    <property type="match status" value="1"/>
</dbReference>
<evidence type="ECO:0000259" key="4">
    <source>
        <dbReference type="PROSITE" id="PS50893"/>
    </source>
</evidence>
<evidence type="ECO:0000313" key="5">
    <source>
        <dbReference type="EMBL" id="OGD79033.1"/>
    </source>
</evidence>
<dbReference type="InterPro" id="IPR003439">
    <property type="entry name" value="ABC_transporter-like_ATP-bd"/>
</dbReference>
<dbReference type="SMART" id="SM00382">
    <property type="entry name" value="AAA"/>
    <property type="match status" value="1"/>
</dbReference>
<dbReference type="GO" id="GO:0005886">
    <property type="term" value="C:plasma membrane"/>
    <property type="evidence" value="ECO:0007669"/>
    <property type="project" value="TreeGrafter"/>
</dbReference>
<dbReference type="InterPro" id="IPR015854">
    <property type="entry name" value="ABC_transpr_LolD-like"/>
</dbReference>
<dbReference type="FunFam" id="3.40.50.300:FF:000056">
    <property type="entry name" value="Cell division ATP-binding protein FtsE"/>
    <property type="match status" value="1"/>
</dbReference>
<dbReference type="InterPro" id="IPR027417">
    <property type="entry name" value="P-loop_NTPase"/>
</dbReference>
<comment type="caution">
    <text evidence="5">The sequence shown here is derived from an EMBL/GenBank/DDBJ whole genome shotgun (WGS) entry which is preliminary data.</text>
</comment>
<name>A0A1F5FHE7_9BACT</name>
<dbReference type="PANTHER" id="PTHR24220">
    <property type="entry name" value="IMPORT ATP-BINDING PROTEIN"/>
    <property type="match status" value="1"/>
</dbReference>
<keyword evidence="2" id="KW-0547">Nucleotide-binding</keyword>
<organism evidence="5 6">
    <name type="scientific">Candidatus Collierbacteria bacterium RIFOXYB1_FULL_49_13</name>
    <dbReference type="NCBI Taxonomy" id="1817728"/>
    <lineage>
        <taxon>Bacteria</taxon>
        <taxon>Candidatus Collieribacteriota</taxon>
    </lineage>
</organism>
<feature type="domain" description="ABC transporter" evidence="4">
    <location>
        <begin position="2"/>
        <end position="234"/>
    </location>
</feature>
<sequence length="234" mass="25820">MIEFVGVGKTFKNGDTLFTDLNFKIEPQQFVVIEGGSGAGKTTLLRLIYKDIEPTSGKIVIDGQDITHLKRSHIPKLRHKIGFAFQDFKLIPDRTVWENIALALEILKFKPALIKERLEHLLDLVGLANKANLYPRQLSGGEVQRVCIARAIAAEPAILLADEPTGNLDAETSHSIIDLLAQINGLGTTVVMASHDTLAHQHLQLAHILINQGHVETKAAADKPLPKTKHHEKH</sequence>
<accession>A0A1F5FHE7</accession>
<dbReference type="EMBL" id="MFAM01000027">
    <property type="protein sequence ID" value="OGD79033.1"/>
    <property type="molecule type" value="Genomic_DNA"/>
</dbReference>
<dbReference type="GO" id="GO:0005524">
    <property type="term" value="F:ATP binding"/>
    <property type="evidence" value="ECO:0007669"/>
    <property type="project" value="UniProtKB-KW"/>
</dbReference>
<proteinExistence type="inferred from homology"/>
<evidence type="ECO:0000256" key="3">
    <source>
        <dbReference type="ARBA" id="ARBA00022840"/>
    </source>
</evidence>
<dbReference type="PANTHER" id="PTHR24220:SF470">
    <property type="entry name" value="CELL DIVISION ATP-BINDING PROTEIN FTSE"/>
    <property type="match status" value="1"/>
</dbReference>
<dbReference type="AlphaFoldDB" id="A0A1F5FHE7"/>